<keyword evidence="1" id="KW-0732">Signal</keyword>
<feature type="signal peptide" evidence="1">
    <location>
        <begin position="1"/>
        <end position="29"/>
    </location>
</feature>
<comment type="caution">
    <text evidence="2">The sequence shown here is derived from an EMBL/GenBank/DDBJ whole genome shotgun (WGS) entry which is preliminary data.</text>
</comment>
<name>A0ABV2PFZ2_9BACI</name>
<evidence type="ECO:0000256" key="1">
    <source>
        <dbReference type="SAM" id="SignalP"/>
    </source>
</evidence>
<reference evidence="2 3" key="1">
    <citation type="submission" date="2024-06" db="EMBL/GenBank/DDBJ databases">
        <title>Sorghum-associated microbial communities from plants grown in Nebraska, USA.</title>
        <authorList>
            <person name="Schachtman D."/>
        </authorList>
    </citation>
    <scope>NUCLEOTIDE SEQUENCE [LARGE SCALE GENOMIC DNA]</scope>
    <source>
        <strain evidence="2 3">736</strain>
    </source>
</reference>
<organism evidence="2 3">
    <name type="scientific">Lysinibacillus parviboronicapiens</name>
    <dbReference type="NCBI Taxonomy" id="436516"/>
    <lineage>
        <taxon>Bacteria</taxon>
        <taxon>Bacillati</taxon>
        <taxon>Bacillota</taxon>
        <taxon>Bacilli</taxon>
        <taxon>Bacillales</taxon>
        <taxon>Bacillaceae</taxon>
        <taxon>Lysinibacillus</taxon>
    </lineage>
</organism>
<gene>
    <name evidence="2" type="ORF">ABIA69_000980</name>
</gene>
<dbReference type="EMBL" id="JBEPSB010000003">
    <property type="protein sequence ID" value="MET4559837.1"/>
    <property type="molecule type" value="Genomic_DNA"/>
</dbReference>
<proteinExistence type="predicted"/>
<feature type="chain" id="PRO_5045886190" evidence="1">
    <location>
        <begin position="30"/>
        <end position="231"/>
    </location>
</feature>
<evidence type="ECO:0000313" key="2">
    <source>
        <dbReference type="EMBL" id="MET4559837.1"/>
    </source>
</evidence>
<dbReference type="Proteomes" id="UP001549363">
    <property type="component" value="Unassembled WGS sequence"/>
</dbReference>
<accession>A0ABV2PFZ2</accession>
<protein>
    <submittedName>
        <fullName evidence="2">Uncharacterized protein</fullName>
    </submittedName>
</protein>
<keyword evidence="3" id="KW-1185">Reference proteome</keyword>
<evidence type="ECO:0000313" key="3">
    <source>
        <dbReference type="Proteomes" id="UP001549363"/>
    </source>
</evidence>
<sequence>MKKITSKFFASIALLSLVLGSFGLTNAHASTIEVESFKPCVADFSDYEKQQSEIIKSDSGNIVYEVKDLAKAAEELNIPLEQDGEQLVSLAYAYTAQEQEPPAIAPRALYLKITHTGEACGQQLIRSSYYQGPSTAKMSISEGVTAQWSTNFEVDAQVVSSAVGFTVTKSFTVTDDYTIAVPAGKTYNIKAYPIYLVKNFEIWNDPIIGWDTLKGSGYASKPIGVCFAVYK</sequence>
<dbReference type="RefSeq" id="WP_354471106.1">
    <property type="nucleotide sequence ID" value="NZ_JBEPSB010000003.1"/>
</dbReference>